<dbReference type="AlphaFoldDB" id="A0A6J6R2J4"/>
<accession>A0A6J6R2J4</accession>
<dbReference type="EMBL" id="CAFBOF010000001">
    <property type="protein sequence ID" value="CAB4968704.1"/>
    <property type="molecule type" value="Genomic_DNA"/>
</dbReference>
<evidence type="ECO:0000256" key="1">
    <source>
        <dbReference type="ARBA" id="ARBA00001713"/>
    </source>
</evidence>
<dbReference type="EMBL" id="CAEZYK010000014">
    <property type="protein sequence ID" value="CAB4718150.1"/>
    <property type="molecule type" value="Genomic_DNA"/>
</dbReference>
<dbReference type="Gene3D" id="3.30.70.260">
    <property type="match status" value="1"/>
</dbReference>
<evidence type="ECO:0000313" key="6">
    <source>
        <dbReference type="EMBL" id="CAB4894812.1"/>
    </source>
</evidence>
<dbReference type="InterPro" id="IPR004788">
    <property type="entry name" value="Ribose5P_isomerase_type_A"/>
</dbReference>
<protein>
    <recommendedName>
        <fullName evidence="3">ribose-5-phosphate isomerase</fullName>
        <ecNumber evidence="3">5.3.1.6</ecNumber>
    </recommendedName>
</protein>
<proteinExistence type="inferred from homology"/>
<dbReference type="InterPro" id="IPR050262">
    <property type="entry name" value="Ribose-5P_isomerase"/>
</dbReference>
<keyword evidence="4" id="KW-0413">Isomerase</keyword>
<comment type="catalytic activity">
    <reaction evidence="1">
        <text>aldehydo-D-ribose 5-phosphate = D-ribulose 5-phosphate</text>
        <dbReference type="Rhea" id="RHEA:14657"/>
        <dbReference type="ChEBI" id="CHEBI:58121"/>
        <dbReference type="ChEBI" id="CHEBI:58273"/>
        <dbReference type="EC" id="5.3.1.6"/>
    </reaction>
</comment>
<evidence type="ECO:0000313" key="5">
    <source>
        <dbReference type="EMBL" id="CAB4718150.1"/>
    </source>
</evidence>
<dbReference type="HAMAP" id="MF_00170">
    <property type="entry name" value="Rib_5P_isom_A"/>
    <property type="match status" value="1"/>
</dbReference>
<evidence type="ECO:0000256" key="4">
    <source>
        <dbReference type="ARBA" id="ARBA00023235"/>
    </source>
</evidence>
<gene>
    <name evidence="5" type="ORF">UFOPK2683_00412</name>
    <name evidence="6" type="ORF">UFOPK3605_00141</name>
    <name evidence="7" type="ORF">UFOPK3897_00145</name>
    <name evidence="8" type="ORF">UFOPK4121_00014</name>
</gene>
<organism evidence="5">
    <name type="scientific">freshwater metagenome</name>
    <dbReference type="NCBI Taxonomy" id="449393"/>
    <lineage>
        <taxon>unclassified sequences</taxon>
        <taxon>metagenomes</taxon>
        <taxon>ecological metagenomes</taxon>
    </lineage>
</organism>
<name>A0A6J6R2J4_9ZZZZ</name>
<dbReference type="GO" id="GO:0004751">
    <property type="term" value="F:ribose-5-phosphate isomerase activity"/>
    <property type="evidence" value="ECO:0007669"/>
    <property type="project" value="UniProtKB-EC"/>
</dbReference>
<dbReference type="NCBIfam" id="NF001924">
    <property type="entry name" value="PRK00702.1"/>
    <property type="match status" value="1"/>
</dbReference>
<dbReference type="CDD" id="cd01398">
    <property type="entry name" value="RPI_A"/>
    <property type="match status" value="1"/>
</dbReference>
<dbReference type="GO" id="GO:0009052">
    <property type="term" value="P:pentose-phosphate shunt, non-oxidative branch"/>
    <property type="evidence" value="ECO:0007669"/>
    <property type="project" value="InterPro"/>
</dbReference>
<sequence length="233" mass="24319">MDLVDVDAQKQAAAYRAVEDFVQSSMIVGLGTGSTAIHATVRIGELLKSGELSDVVGVPTAKSTQAAAIKAGVPLLDDSVVWDIDVTIDGADEVDSDLNLIKGGGGALLREKLVAQTTATEVIVVDESKRSPLLGTNFKLPVEVVEFGLATTREFLALVAGEPTLRVTETGETFRTDQGNVIFDCHTGAIEDVFSLAGVLEAHAGIVEHGLFLGLTQFLVVASSTGVEILSPS</sequence>
<evidence type="ECO:0000313" key="7">
    <source>
        <dbReference type="EMBL" id="CAB4968704.1"/>
    </source>
</evidence>
<evidence type="ECO:0000256" key="3">
    <source>
        <dbReference type="ARBA" id="ARBA00011959"/>
    </source>
</evidence>
<dbReference type="EC" id="5.3.1.6" evidence="3"/>
<dbReference type="Pfam" id="PF06026">
    <property type="entry name" value="Rib_5-P_isom_A"/>
    <property type="match status" value="1"/>
</dbReference>
<dbReference type="PANTHER" id="PTHR43748:SF3">
    <property type="entry name" value="RIBOSE-5-PHOSPHATE ISOMERASE 3, CHLOROPLASTIC-RELATED"/>
    <property type="match status" value="1"/>
</dbReference>
<dbReference type="InterPro" id="IPR020672">
    <property type="entry name" value="Ribose5P_isomerase_typA_subgr"/>
</dbReference>
<dbReference type="EMBL" id="CAFBMM010000001">
    <property type="protein sequence ID" value="CAB4894812.1"/>
    <property type="molecule type" value="Genomic_DNA"/>
</dbReference>
<reference evidence="5" key="1">
    <citation type="submission" date="2020-05" db="EMBL/GenBank/DDBJ databases">
        <authorList>
            <person name="Chiriac C."/>
            <person name="Salcher M."/>
            <person name="Ghai R."/>
            <person name="Kavagutti S V."/>
        </authorList>
    </citation>
    <scope>NUCLEOTIDE SEQUENCE</scope>
</reference>
<dbReference type="NCBIfam" id="TIGR00021">
    <property type="entry name" value="rpiA"/>
    <property type="match status" value="1"/>
</dbReference>
<evidence type="ECO:0000313" key="8">
    <source>
        <dbReference type="EMBL" id="CAB5010506.1"/>
    </source>
</evidence>
<dbReference type="SUPFAM" id="SSF100950">
    <property type="entry name" value="NagB/RpiA/CoA transferase-like"/>
    <property type="match status" value="1"/>
</dbReference>
<dbReference type="SUPFAM" id="SSF75445">
    <property type="entry name" value="D-ribose-5-phosphate isomerase (RpiA), lid domain"/>
    <property type="match status" value="1"/>
</dbReference>
<dbReference type="FunFam" id="3.40.50.1360:FF:000001">
    <property type="entry name" value="Ribose-5-phosphate isomerase A"/>
    <property type="match status" value="1"/>
</dbReference>
<comment type="pathway">
    <text evidence="2">Carbohydrate degradation.</text>
</comment>
<dbReference type="PANTHER" id="PTHR43748">
    <property type="entry name" value="RIBOSE-5-PHOSPHATE ISOMERASE 3, CHLOROPLASTIC-RELATED"/>
    <property type="match status" value="1"/>
</dbReference>
<evidence type="ECO:0000256" key="2">
    <source>
        <dbReference type="ARBA" id="ARBA00004921"/>
    </source>
</evidence>
<dbReference type="InterPro" id="IPR037171">
    <property type="entry name" value="NagB/RpiA_transferase-like"/>
</dbReference>
<dbReference type="Gene3D" id="3.40.50.1360">
    <property type="match status" value="1"/>
</dbReference>
<dbReference type="EMBL" id="CAFBPQ010000001">
    <property type="protein sequence ID" value="CAB5010506.1"/>
    <property type="molecule type" value="Genomic_DNA"/>
</dbReference>